<protein>
    <submittedName>
        <fullName evidence="1">Nitrate assimilation regulatory protein nirA</fullName>
    </submittedName>
</protein>
<proteinExistence type="predicted"/>
<dbReference type="STRING" id="1380566.A0A179FHM6"/>
<organism evidence="1 2">
    <name type="scientific">Pochonia chlamydosporia 170</name>
    <dbReference type="NCBI Taxonomy" id="1380566"/>
    <lineage>
        <taxon>Eukaryota</taxon>
        <taxon>Fungi</taxon>
        <taxon>Dikarya</taxon>
        <taxon>Ascomycota</taxon>
        <taxon>Pezizomycotina</taxon>
        <taxon>Sordariomycetes</taxon>
        <taxon>Hypocreomycetidae</taxon>
        <taxon>Hypocreales</taxon>
        <taxon>Clavicipitaceae</taxon>
        <taxon>Pochonia</taxon>
    </lineage>
</organism>
<dbReference type="RefSeq" id="XP_018142346.1">
    <property type="nucleotide sequence ID" value="XM_018285278.1"/>
</dbReference>
<comment type="caution">
    <text evidence="1">The sequence shown here is derived from an EMBL/GenBank/DDBJ whole genome shotgun (WGS) entry which is preliminary data.</text>
</comment>
<evidence type="ECO:0000313" key="2">
    <source>
        <dbReference type="Proteomes" id="UP000078397"/>
    </source>
</evidence>
<dbReference type="KEGG" id="pchm:VFPPC_06209"/>
<dbReference type="InterPro" id="IPR053187">
    <property type="entry name" value="Notoamide_regulator"/>
</dbReference>
<accession>A0A179FHM6</accession>
<dbReference type="PANTHER" id="PTHR47256">
    <property type="entry name" value="ZN(II)2CYS6 TRANSCRIPTION FACTOR (EUROFUNG)-RELATED"/>
    <property type="match status" value="1"/>
</dbReference>
<dbReference type="Proteomes" id="UP000078397">
    <property type="component" value="Unassembled WGS sequence"/>
</dbReference>
<name>A0A179FHM6_METCM</name>
<dbReference type="PANTHER" id="PTHR47256:SF1">
    <property type="entry name" value="ZN(II)2CYS6 TRANSCRIPTION FACTOR (EUROFUNG)"/>
    <property type="match status" value="1"/>
</dbReference>
<dbReference type="GeneID" id="28849272"/>
<dbReference type="EMBL" id="LSBJ02000005">
    <property type="protein sequence ID" value="OAQ65032.1"/>
    <property type="molecule type" value="Genomic_DNA"/>
</dbReference>
<dbReference type="OrthoDB" id="10261408at2759"/>
<sequence>MHTNQRPSDLTAAQGIYPHTSSLVEFELAARHQIVYPKSEPLDAARLAAFIASTPFGGTNINASSGTSQQPEVGNTSACPLATVGKVPHRTYSDDINDGTSSVINSLGPPKPGAYCDSRLNVLKIGFWTRVAIPNELAASAISFYLVYEHPLFTVFDADLVLTDLVKHRLRFCSAFFVSSLLYLSCQAYARIDRRSLGFVPEFRREASTLWRAERNSRFTSTSVATKDFPDAIMVLAAAELMCLGCELDGQDEMGREFLEAGRKLATELGLIDAAVGSSQLQKVHEMTPEWKKMAAHVAWGTYNWTSVFSFFFFGPPILYPPSLSVPGEHEVNVDEIGSSKEPDIDTLPAYTGQTFPTMCRFWEIFQEIAVVYLGLHDRPLSQRVPLAFAEAKYQKLLTWADTMLEGATRGHYTPAHVSIFHMIFHSMVIQMFHPFLQASTDLGSHKMRSFSSTDSTPAAVIAASLNQLSRQLFQYQQRTHPATFSIFLNIALVQLGDAMLNRRLCKFPNRRLCFLLCMYGWLSLYESYNLFWDVTKGFLARALSERLLSSAEAKAYMKDLLRCGVHHKVPQHTVSSMIIDFNLAEEDPDLARIKVIAEMFDDLALHAEFTTNTFEWEG</sequence>
<evidence type="ECO:0000313" key="1">
    <source>
        <dbReference type="EMBL" id="OAQ65032.1"/>
    </source>
</evidence>
<gene>
    <name evidence="1" type="ORF">VFPPC_06209</name>
</gene>
<keyword evidence="2" id="KW-1185">Reference proteome</keyword>
<dbReference type="CDD" id="cd12148">
    <property type="entry name" value="fungal_TF_MHR"/>
    <property type="match status" value="1"/>
</dbReference>
<dbReference type="AlphaFoldDB" id="A0A179FHM6"/>
<reference evidence="1 2" key="1">
    <citation type="journal article" date="2016" name="PLoS Pathog.">
        <title>Biosynthesis of antibiotic leucinostatins in bio-control fungus Purpureocillium lilacinum and their inhibition on phytophthora revealed by genome mining.</title>
        <authorList>
            <person name="Wang G."/>
            <person name="Liu Z."/>
            <person name="Lin R."/>
            <person name="Li E."/>
            <person name="Mao Z."/>
            <person name="Ling J."/>
            <person name="Yang Y."/>
            <person name="Yin W.B."/>
            <person name="Xie B."/>
        </authorList>
    </citation>
    <scope>NUCLEOTIDE SEQUENCE [LARGE SCALE GENOMIC DNA]</scope>
    <source>
        <strain evidence="1">170</strain>
    </source>
</reference>